<organism evidence="17 18">
    <name type="scientific">Oleoguttula mirabilis</name>
    <dbReference type="NCBI Taxonomy" id="1507867"/>
    <lineage>
        <taxon>Eukaryota</taxon>
        <taxon>Fungi</taxon>
        <taxon>Dikarya</taxon>
        <taxon>Ascomycota</taxon>
        <taxon>Pezizomycotina</taxon>
        <taxon>Dothideomycetes</taxon>
        <taxon>Dothideomycetidae</taxon>
        <taxon>Mycosphaerellales</taxon>
        <taxon>Teratosphaeriaceae</taxon>
        <taxon>Oleoguttula</taxon>
    </lineage>
</organism>
<evidence type="ECO:0000313" key="18">
    <source>
        <dbReference type="Proteomes" id="UP001324427"/>
    </source>
</evidence>
<evidence type="ECO:0000256" key="3">
    <source>
        <dbReference type="ARBA" id="ARBA00012668"/>
    </source>
</evidence>
<dbReference type="EMBL" id="JAVFHQ010000024">
    <property type="protein sequence ID" value="KAK4544571.1"/>
    <property type="molecule type" value="Genomic_DNA"/>
</dbReference>
<evidence type="ECO:0000256" key="2">
    <source>
        <dbReference type="ARBA" id="ARBA00006278"/>
    </source>
</evidence>
<feature type="transmembrane region" description="Helical" evidence="15">
    <location>
        <begin position="186"/>
        <end position="205"/>
    </location>
</feature>
<gene>
    <name evidence="17" type="ORF">LTR36_004143</name>
</gene>
<dbReference type="AlphaFoldDB" id="A0AAV9JI56"/>
<dbReference type="InterPro" id="IPR039261">
    <property type="entry name" value="FNR_nucleotide-bd"/>
</dbReference>
<keyword evidence="11 15" id="KW-0472">Membrane</keyword>
<reference evidence="17 18" key="1">
    <citation type="submission" date="2021-11" db="EMBL/GenBank/DDBJ databases">
        <title>Black yeast isolated from Biological Soil Crust.</title>
        <authorList>
            <person name="Kurbessoian T."/>
        </authorList>
    </citation>
    <scope>NUCLEOTIDE SEQUENCE [LARGE SCALE GENOMIC DNA]</scope>
    <source>
        <strain evidence="17 18">CCFEE 5522</strain>
    </source>
</reference>
<dbReference type="Pfam" id="PF01794">
    <property type="entry name" value="Ferric_reduct"/>
    <property type="match status" value="1"/>
</dbReference>
<dbReference type="SUPFAM" id="SSF63380">
    <property type="entry name" value="Riboflavin synthase domain-like"/>
    <property type="match status" value="1"/>
</dbReference>
<dbReference type="SFLD" id="SFLDG01168">
    <property type="entry name" value="Ferric_reductase_subgroup_(FRE"/>
    <property type="match status" value="1"/>
</dbReference>
<evidence type="ECO:0000256" key="5">
    <source>
        <dbReference type="ARBA" id="ARBA00022475"/>
    </source>
</evidence>
<dbReference type="PROSITE" id="PS51384">
    <property type="entry name" value="FAD_FR"/>
    <property type="match status" value="1"/>
</dbReference>
<dbReference type="InterPro" id="IPR013121">
    <property type="entry name" value="Fe_red_NAD-bd_6"/>
</dbReference>
<dbReference type="InterPro" id="IPR017927">
    <property type="entry name" value="FAD-bd_FR_type"/>
</dbReference>
<evidence type="ECO:0000256" key="4">
    <source>
        <dbReference type="ARBA" id="ARBA00022448"/>
    </source>
</evidence>
<feature type="transmembrane region" description="Helical" evidence="15">
    <location>
        <begin position="31"/>
        <end position="51"/>
    </location>
</feature>
<dbReference type="InterPro" id="IPR017938">
    <property type="entry name" value="Riboflavin_synthase-like_b-brl"/>
</dbReference>
<dbReference type="SFLD" id="SFLDS00052">
    <property type="entry name" value="Ferric_Reductase_Domain"/>
    <property type="match status" value="1"/>
</dbReference>
<dbReference type="Gene3D" id="3.40.50.80">
    <property type="entry name" value="Nucleotide-binding domain of ferredoxin-NADP reductase (FNR) module"/>
    <property type="match status" value="1"/>
</dbReference>
<keyword evidence="9" id="KW-0560">Oxidoreductase</keyword>
<feature type="compositionally biased region" description="Basic and acidic residues" evidence="14">
    <location>
        <begin position="539"/>
        <end position="551"/>
    </location>
</feature>
<sequence length="630" mass="70652">MDMSGMDMSGGVDMASSGLFTPFNKAIARGYWYGIAGVAGFLTLVRTLSAVQNQRRLRLLRKEPHSVPSRPAGVVSRTYATALAACRELAYPQPWYFTGRISKYFSPLPIGRWLVLAVYWTVILLSLWSDTILRPSDQMYAYKWEKVGFRAAWVSVAQIPFIYLLSCKFNVFSLATGISYERLNWLHRWAARTVFLTAIVHWSFFVREWWLADFVQLEIQMMPMVKYGFGAFAVISWMVFSGFGFFRAMNYELFVAQHLCAAAVLLWLLFSHVPTYAQYNVWMSIGFVALDWGMRIVLGVLRNTHLLAGRFSHAPGYETDLECLPGDIVRLTIRNADFSWRPGQHAYLSMPRLRPFEMHPFTIANATHQSLDGGQRPLTMLIKAHSGFSKSLHQAASRGCSNSHVYRAFLSGPYGMPPNFLHYETVVLVACGSGASFTTPLLEEIVSKQGCVRQVTLHWIMRSEEHFEWFSERLTSLVEIARRSRMVLQVVVHVTRSAIHSSQVPPTGCVRSAKDDTLVVAVHPESDGGSTASSLAAVEDEKTPLSREQRNHRGHQHTSMVMARGSRPTVEAMVRPSVETALGETAVVVCGGLAITAQARTFVASFSNERAVHKGTGAQGIFLFTETYGW</sequence>
<dbReference type="InterPro" id="IPR013112">
    <property type="entry name" value="FAD-bd_8"/>
</dbReference>
<keyword evidence="6 15" id="KW-0812">Transmembrane</keyword>
<evidence type="ECO:0000313" key="17">
    <source>
        <dbReference type="EMBL" id="KAK4544571.1"/>
    </source>
</evidence>
<evidence type="ECO:0000259" key="16">
    <source>
        <dbReference type="PROSITE" id="PS51384"/>
    </source>
</evidence>
<evidence type="ECO:0000256" key="11">
    <source>
        <dbReference type="ARBA" id="ARBA00023136"/>
    </source>
</evidence>
<feature type="transmembrane region" description="Helical" evidence="15">
    <location>
        <begin position="148"/>
        <end position="165"/>
    </location>
</feature>
<feature type="domain" description="FAD-binding FR-type" evidence="16">
    <location>
        <begin position="293"/>
        <end position="420"/>
    </location>
</feature>
<dbReference type="GO" id="GO:0005886">
    <property type="term" value="C:plasma membrane"/>
    <property type="evidence" value="ECO:0007669"/>
    <property type="project" value="UniProtKB-SubCell"/>
</dbReference>
<evidence type="ECO:0000256" key="14">
    <source>
        <dbReference type="SAM" id="MobiDB-lite"/>
    </source>
</evidence>
<dbReference type="Pfam" id="PF08030">
    <property type="entry name" value="NAD_binding_6"/>
    <property type="match status" value="1"/>
</dbReference>
<comment type="caution">
    <text evidence="17">The sequence shown here is derived from an EMBL/GenBank/DDBJ whole genome shotgun (WGS) entry which is preliminary data.</text>
</comment>
<keyword evidence="8 15" id="KW-1133">Transmembrane helix</keyword>
<dbReference type="EC" id="1.16.1.9" evidence="3"/>
<keyword evidence="10" id="KW-0406">Ion transport</keyword>
<keyword evidence="7" id="KW-0249">Electron transport</keyword>
<keyword evidence="18" id="KW-1185">Reference proteome</keyword>
<dbReference type="Proteomes" id="UP001324427">
    <property type="component" value="Unassembled WGS sequence"/>
</dbReference>
<dbReference type="SUPFAM" id="SSF52343">
    <property type="entry name" value="Ferredoxin reductase-like, C-terminal NADP-linked domain"/>
    <property type="match status" value="1"/>
</dbReference>
<feature type="transmembrane region" description="Helical" evidence="15">
    <location>
        <begin position="225"/>
        <end position="246"/>
    </location>
</feature>
<evidence type="ECO:0000256" key="13">
    <source>
        <dbReference type="ARBA" id="ARBA00048483"/>
    </source>
</evidence>
<evidence type="ECO:0000256" key="12">
    <source>
        <dbReference type="ARBA" id="ARBA00023180"/>
    </source>
</evidence>
<evidence type="ECO:0000256" key="15">
    <source>
        <dbReference type="SAM" id="Phobius"/>
    </source>
</evidence>
<evidence type="ECO:0000256" key="9">
    <source>
        <dbReference type="ARBA" id="ARBA00023002"/>
    </source>
</evidence>
<dbReference type="GO" id="GO:0015677">
    <property type="term" value="P:copper ion import"/>
    <property type="evidence" value="ECO:0007669"/>
    <property type="project" value="TreeGrafter"/>
</dbReference>
<name>A0AAV9JI56_9PEZI</name>
<dbReference type="PANTHER" id="PTHR32361">
    <property type="entry name" value="FERRIC/CUPRIC REDUCTASE TRANSMEMBRANE COMPONENT"/>
    <property type="match status" value="1"/>
</dbReference>
<keyword evidence="4" id="KW-0813">Transport</keyword>
<dbReference type="InterPro" id="IPR051410">
    <property type="entry name" value="Ferric/Cupric_Reductase"/>
</dbReference>
<accession>A0AAV9JI56</accession>
<keyword evidence="12" id="KW-0325">Glycoprotein</keyword>
<feature type="transmembrane region" description="Helical" evidence="15">
    <location>
        <begin position="253"/>
        <end position="273"/>
    </location>
</feature>
<comment type="similarity">
    <text evidence="2">Belongs to the ferric reductase (FRE) family.</text>
</comment>
<comment type="catalytic activity">
    <reaction evidence="13">
        <text>2 a Fe(II)-siderophore + NADP(+) + H(+) = 2 a Fe(III)-siderophore + NADPH</text>
        <dbReference type="Rhea" id="RHEA:28795"/>
        <dbReference type="Rhea" id="RHEA-COMP:11342"/>
        <dbReference type="Rhea" id="RHEA-COMP:11344"/>
        <dbReference type="ChEBI" id="CHEBI:15378"/>
        <dbReference type="ChEBI" id="CHEBI:29033"/>
        <dbReference type="ChEBI" id="CHEBI:29034"/>
        <dbReference type="ChEBI" id="CHEBI:57783"/>
        <dbReference type="ChEBI" id="CHEBI:58349"/>
        <dbReference type="EC" id="1.16.1.9"/>
    </reaction>
</comment>
<evidence type="ECO:0000256" key="6">
    <source>
        <dbReference type="ARBA" id="ARBA00022692"/>
    </source>
</evidence>
<evidence type="ECO:0000256" key="7">
    <source>
        <dbReference type="ARBA" id="ARBA00022982"/>
    </source>
</evidence>
<dbReference type="CDD" id="cd06186">
    <property type="entry name" value="NOX_Duox_like_FAD_NADP"/>
    <property type="match status" value="1"/>
</dbReference>
<keyword evidence="5" id="KW-1003">Cell membrane</keyword>
<comment type="subcellular location">
    <subcellularLocation>
        <location evidence="1">Cell membrane</location>
        <topology evidence="1">Multi-pass membrane protein</topology>
    </subcellularLocation>
</comment>
<dbReference type="InterPro" id="IPR013130">
    <property type="entry name" value="Fe3_Rdtase_TM_dom"/>
</dbReference>
<dbReference type="GO" id="GO:0052851">
    <property type="term" value="F:ferric-chelate reductase (NADPH) activity"/>
    <property type="evidence" value="ECO:0007669"/>
    <property type="project" value="UniProtKB-EC"/>
</dbReference>
<dbReference type="GO" id="GO:0006826">
    <property type="term" value="P:iron ion transport"/>
    <property type="evidence" value="ECO:0007669"/>
    <property type="project" value="TreeGrafter"/>
</dbReference>
<protein>
    <recommendedName>
        <fullName evidence="3">ferric-chelate reductase (NADPH)</fullName>
        <ecNumber evidence="3">1.16.1.9</ecNumber>
    </recommendedName>
</protein>
<dbReference type="Pfam" id="PF08022">
    <property type="entry name" value="FAD_binding_8"/>
    <property type="match status" value="1"/>
</dbReference>
<evidence type="ECO:0000256" key="1">
    <source>
        <dbReference type="ARBA" id="ARBA00004651"/>
    </source>
</evidence>
<feature type="region of interest" description="Disordered" evidence="14">
    <location>
        <begin position="524"/>
        <end position="569"/>
    </location>
</feature>
<evidence type="ECO:0000256" key="8">
    <source>
        <dbReference type="ARBA" id="ARBA00022989"/>
    </source>
</evidence>
<proteinExistence type="inferred from homology"/>
<evidence type="ECO:0000256" key="10">
    <source>
        <dbReference type="ARBA" id="ARBA00023065"/>
    </source>
</evidence>
<feature type="transmembrane region" description="Helical" evidence="15">
    <location>
        <begin position="110"/>
        <end position="128"/>
    </location>
</feature>
<dbReference type="GO" id="GO:0006879">
    <property type="term" value="P:intracellular iron ion homeostasis"/>
    <property type="evidence" value="ECO:0007669"/>
    <property type="project" value="TreeGrafter"/>
</dbReference>
<dbReference type="PANTHER" id="PTHR32361:SF9">
    <property type="entry name" value="FERRIC REDUCTASE TRANSMEMBRANE COMPONENT 3-RELATED"/>
    <property type="match status" value="1"/>
</dbReference>